<dbReference type="OrthoDB" id="6436590at2759"/>
<protein>
    <submittedName>
        <fullName evidence="1">Uncharacterized protein</fullName>
    </submittedName>
</protein>
<feature type="non-terminal residue" evidence="1">
    <location>
        <position position="70"/>
    </location>
</feature>
<reference evidence="1 2" key="1">
    <citation type="journal article" date="2019" name="Sci. Rep.">
        <title>Orb-weaving spider Araneus ventricosus genome elucidates the spidroin gene catalogue.</title>
        <authorList>
            <person name="Kono N."/>
            <person name="Nakamura H."/>
            <person name="Ohtoshi R."/>
            <person name="Moran D.A.P."/>
            <person name="Shinohara A."/>
            <person name="Yoshida Y."/>
            <person name="Fujiwara M."/>
            <person name="Mori M."/>
            <person name="Tomita M."/>
            <person name="Arakawa K."/>
        </authorList>
    </citation>
    <scope>NUCLEOTIDE SEQUENCE [LARGE SCALE GENOMIC DNA]</scope>
</reference>
<comment type="caution">
    <text evidence="1">The sequence shown here is derived from an EMBL/GenBank/DDBJ whole genome shotgun (WGS) entry which is preliminary data.</text>
</comment>
<feature type="non-terminal residue" evidence="1">
    <location>
        <position position="1"/>
    </location>
</feature>
<dbReference type="EMBL" id="BGPR01208494">
    <property type="protein sequence ID" value="GBN36063.1"/>
    <property type="molecule type" value="Genomic_DNA"/>
</dbReference>
<proteinExistence type="predicted"/>
<dbReference type="Proteomes" id="UP000499080">
    <property type="component" value="Unassembled WGS sequence"/>
</dbReference>
<accession>A0A4Y2NAT3</accession>
<evidence type="ECO:0000313" key="2">
    <source>
        <dbReference type="Proteomes" id="UP000499080"/>
    </source>
</evidence>
<sequence length="70" mass="8206">PEYEIVQLRTLSKRSVDDNEVEDVHLSAFGKDIHLHLKRNKVFENQLKHAKMYTAEMTDTGIQYTEVTDE</sequence>
<name>A0A4Y2NAT3_ARAVE</name>
<keyword evidence="2" id="KW-1185">Reference proteome</keyword>
<organism evidence="1 2">
    <name type="scientific">Araneus ventricosus</name>
    <name type="common">Orbweaver spider</name>
    <name type="synonym">Epeira ventricosa</name>
    <dbReference type="NCBI Taxonomy" id="182803"/>
    <lineage>
        <taxon>Eukaryota</taxon>
        <taxon>Metazoa</taxon>
        <taxon>Ecdysozoa</taxon>
        <taxon>Arthropoda</taxon>
        <taxon>Chelicerata</taxon>
        <taxon>Arachnida</taxon>
        <taxon>Araneae</taxon>
        <taxon>Araneomorphae</taxon>
        <taxon>Entelegynae</taxon>
        <taxon>Araneoidea</taxon>
        <taxon>Araneidae</taxon>
        <taxon>Araneus</taxon>
    </lineage>
</organism>
<dbReference type="AlphaFoldDB" id="A0A4Y2NAT3"/>
<evidence type="ECO:0000313" key="1">
    <source>
        <dbReference type="EMBL" id="GBN36063.1"/>
    </source>
</evidence>
<gene>
    <name evidence="1" type="ORF">AVEN_191263_1</name>
</gene>